<dbReference type="OrthoDB" id="4500274at2759"/>
<reference evidence="1 2" key="1">
    <citation type="submission" date="2018-08" db="EMBL/GenBank/DDBJ databases">
        <title>Draft genome sequences of two Aspergillus turcosus clinical strains isolated from bronchoalveolar lavage fluid: one azole-susceptible and the other azole-resistant.</title>
        <authorList>
            <person name="Parent-Michaud M."/>
            <person name="Dufresne P.J."/>
            <person name="Fournier E."/>
            <person name="Martineau C."/>
            <person name="Moreira S."/>
            <person name="Perkins V."/>
            <person name="De Repentigny L."/>
            <person name="Dufresne S.F."/>
        </authorList>
    </citation>
    <scope>NUCLEOTIDE SEQUENCE [LARGE SCALE GENOMIC DNA]</scope>
    <source>
        <strain evidence="1">HMR AF 1038</strain>
    </source>
</reference>
<evidence type="ECO:0000313" key="1">
    <source>
        <dbReference type="EMBL" id="RLL98931.1"/>
    </source>
</evidence>
<dbReference type="AlphaFoldDB" id="A0A421D9X1"/>
<accession>A0A421D9X1</accession>
<dbReference type="EMBL" id="NIDN02000042">
    <property type="protein sequence ID" value="RLL98931.1"/>
    <property type="molecule type" value="Genomic_DNA"/>
</dbReference>
<proteinExistence type="predicted"/>
<evidence type="ECO:0000313" key="2">
    <source>
        <dbReference type="Proteomes" id="UP000215289"/>
    </source>
</evidence>
<gene>
    <name evidence="1" type="ORF">CFD26_107630</name>
</gene>
<organism evidence="1 2">
    <name type="scientific">Aspergillus turcosus</name>
    <dbReference type="NCBI Taxonomy" id="1245748"/>
    <lineage>
        <taxon>Eukaryota</taxon>
        <taxon>Fungi</taxon>
        <taxon>Dikarya</taxon>
        <taxon>Ascomycota</taxon>
        <taxon>Pezizomycotina</taxon>
        <taxon>Eurotiomycetes</taxon>
        <taxon>Eurotiomycetidae</taxon>
        <taxon>Eurotiales</taxon>
        <taxon>Aspergillaceae</taxon>
        <taxon>Aspergillus</taxon>
        <taxon>Aspergillus subgen. Fumigati</taxon>
    </lineage>
</organism>
<keyword evidence="2" id="KW-1185">Reference proteome</keyword>
<sequence>MANSVTTDLNVSHSALRFLFKHPKKWTQKHLDTLRVQEHENTSVTEMVGETNLPTNDDPAYRLLTLQITLPSREDILNIAHSESWLEANGLTSVFDAIHRLAKTPEEKAPPEDLFGGILNNMAFWYRYHYAEAKNVWSIKHGLCFHLQTCRVRGCLNFDGVLGWGVFHGGSTGSTLPTGSFHPLIIYNTVKKSEAENRMKREIPFGLFLAFAAFDRDSTHDEYTSFVFNLRRTSAQVTKVVATRSYLRALCEGRDVSEHLRIYRSAEYDLVERDVNLLAEDYEER</sequence>
<protein>
    <submittedName>
        <fullName evidence="1">Uncharacterized protein</fullName>
    </submittedName>
</protein>
<name>A0A421D9X1_9EURO</name>
<dbReference type="Proteomes" id="UP000215289">
    <property type="component" value="Unassembled WGS sequence"/>
</dbReference>
<comment type="caution">
    <text evidence="1">The sequence shown here is derived from an EMBL/GenBank/DDBJ whole genome shotgun (WGS) entry which is preliminary data.</text>
</comment>